<dbReference type="InterPro" id="IPR043550">
    <property type="entry name" value="EHMT1/EHMT2"/>
</dbReference>
<gene>
    <name evidence="2" type="ORF">Baya_1832</name>
</gene>
<organism evidence="2 3">
    <name type="scientific">Bagarius yarrelli</name>
    <name type="common">Goonch</name>
    <name type="synonym">Bagrus yarrelli</name>
    <dbReference type="NCBI Taxonomy" id="175774"/>
    <lineage>
        <taxon>Eukaryota</taxon>
        <taxon>Metazoa</taxon>
        <taxon>Chordata</taxon>
        <taxon>Craniata</taxon>
        <taxon>Vertebrata</taxon>
        <taxon>Euteleostomi</taxon>
        <taxon>Actinopterygii</taxon>
        <taxon>Neopterygii</taxon>
        <taxon>Teleostei</taxon>
        <taxon>Ostariophysi</taxon>
        <taxon>Siluriformes</taxon>
        <taxon>Sisoridae</taxon>
        <taxon>Sisorinae</taxon>
        <taxon>Bagarius</taxon>
    </lineage>
</organism>
<dbReference type="GO" id="GO:0000122">
    <property type="term" value="P:negative regulation of transcription by RNA polymerase II"/>
    <property type="evidence" value="ECO:0007669"/>
    <property type="project" value="TreeGrafter"/>
</dbReference>
<dbReference type="PANTHER" id="PTHR46307:SF1">
    <property type="entry name" value="HISTONE-LYSINE N-METHYLTRANSFERASE EHMT2"/>
    <property type="match status" value="1"/>
</dbReference>
<dbReference type="PROSITE" id="PS50088">
    <property type="entry name" value="ANK_REPEAT"/>
    <property type="match status" value="1"/>
</dbReference>
<dbReference type="SUPFAM" id="SSF82199">
    <property type="entry name" value="SET domain"/>
    <property type="match status" value="1"/>
</dbReference>
<dbReference type="SMART" id="SM00248">
    <property type="entry name" value="ANK"/>
    <property type="match status" value="2"/>
</dbReference>
<dbReference type="PROSITE" id="PS50297">
    <property type="entry name" value="ANK_REP_REGION"/>
    <property type="match status" value="1"/>
</dbReference>
<keyword evidence="2" id="KW-0808">Transferase</keyword>
<accession>A0A556TMA5</accession>
<dbReference type="GO" id="GO:0005634">
    <property type="term" value="C:nucleus"/>
    <property type="evidence" value="ECO:0007669"/>
    <property type="project" value="TreeGrafter"/>
</dbReference>
<keyword evidence="1" id="KW-0040">ANK repeat</keyword>
<dbReference type="AlphaFoldDB" id="A0A556TMA5"/>
<proteinExistence type="predicted"/>
<dbReference type="GO" id="GO:0002039">
    <property type="term" value="F:p53 binding"/>
    <property type="evidence" value="ECO:0007669"/>
    <property type="project" value="InterPro"/>
</dbReference>
<dbReference type="GO" id="GO:0032259">
    <property type="term" value="P:methylation"/>
    <property type="evidence" value="ECO:0007669"/>
    <property type="project" value="UniProtKB-KW"/>
</dbReference>
<evidence type="ECO:0000256" key="1">
    <source>
        <dbReference type="PROSITE-ProRule" id="PRU00023"/>
    </source>
</evidence>
<dbReference type="Proteomes" id="UP000319801">
    <property type="component" value="Unassembled WGS sequence"/>
</dbReference>
<dbReference type="Pfam" id="PF12796">
    <property type="entry name" value="Ank_2"/>
    <property type="match status" value="1"/>
</dbReference>
<dbReference type="SUPFAM" id="SSF48403">
    <property type="entry name" value="Ankyrin repeat"/>
    <property type="match status" value="1"/>
</dbReference>
<name>A0A556TMA5_BAGYA</name>
<protein>
    <submittedName>
        <fullName evidence="2">Histone-lysine N-methyltransferase EHMT2</fullName>
    </submittedName>
</protein>
<comment type="caution">
    <text evidence="2">The sequence shown here is derived from an EMBL/GenBank/DDBJ whole genome shotgun (WGS) entry which is preliminary data.</text>
</comment>
<dbReference type="EMBL" id="VCAZ01000005">
    <property type="protein sequence ID" value="TSK20284.1"/>
    <property type="molecule type" value="Genomic_DNA"/>
</dbReference>
<sequence>MRPSSRVSLMVLCETHRNHMTFALLIDSTAAVCLSWVVGGVGAAPWASVCFSVPTVVRTPLRHRSARMHWRGEFRKATASPCAPPNTAVVSGVGGVEDMVALGDGGVDSVGPSLILPNGNPNRRSALHAAAQRGLVEMCYLLIQEEDGSTGLHHAAKLGNLEIVSLLLNTGQVDINAQDQRLLQEFNKIEPPLIFECNLACSCHKTCKNRVICMKSCPSDFWSLNLLAYTAPSSDLKNYFRQELCIWYCYNEYASLANSTLTYNNVGFTTNVNVYLQIRETWLAFLEDLERNDGSAEKPYYMSKNLMKILNKKNK</sequence>
<dbReference type="Gene3D" id="1.25.40.20">
    <property type="entry name" value="Ankyrin repeat-containing domain"/>
    <property type="match status" value="1"/>
</dbReference>
<dbReference type="GO" id="GO:0000785">
    <property type="term" value="C:chromatin"/>
    <property type="evidence" value="ECO:0007669"/>
    <property type="project" value="TreeGrafter"/>
</dbReference>
<keyword evidence="3" id="KW-1185">Reference proteome</keyword>
<feature type="repeat" description="ANK" evidence="1">
    <location>
        <begin position="147"/>
        <end position="171"/>
    </location>
</feature>
<dbReference type="InterPro" id="IPR046341">
    <property type="entry name" value="SET_dom_sf"/>
</dbReference>
<dbReference type="PANTHER" id="PTHR46307">
    <property type="entry name" value="G9A, ISOFORM B"/>
    <property type="match status" value="1"/>
</dbReference>
<dbReference type="OrthoDB" id="8958092at2759"/>
<dbReference type="GO" id="GO:0046974">
    <property type="term" value="F:histone H3K9 methyltransferase activity"/>
    <property type="evidence" value="ECO:0007669"/>
    <property type="project" value="TreeGrafter"/>
</dbReference>
<reference evidence="2 3" key="1">
    <citation type="journal article" date="2019" name="Genome Biol. Evol.">
        <title>Whole-Genome Sequencing of the Giant Devil Catfish, Bagarius yarrelli.</title>
        <authorList>
            <person name="Jiang W."/>
            <person name="Lv Y."/>
            <person name="Cheng L."/>
            <person name="Yang K."/>
            <person name="Chao B."/>
            <person name="Wang X."/>
            <person name="Li Y."/>
            <person name="Pan X."/>
            <person name="You X."/>
            <person name="Zhang Y."/>
            <person name="Yang J."/>
            <person name="Li J."/>
            <person name="Zhang X."/>
            <person name="Liu S."/>
            <person name="Sun C."/>
            <person name="Yang J."/>
            <person name="Shi Q."/>
        </authorList>
    </citation>
    <scope>NUCLEOTIDE SEQUENCE [LARGE SCALE GENOMIC DNA]</scope>
    <source>
        <strain evidence="2">JWS20170419001</strain>
        <tissue evidence="2">Muscle</tissue>
    </source>
</reference>
<evidence type="ECO:0000313" key="2">
    <source>
        <dbReference type="EMBL" id="TSK20284.1"/>
    </source>
</evidence>
<dbReference type="InterPro" id="IPR002110">
    <property type="entry name" value="Ankyrin_rpt"/>
</dbReference>
<dbReference type="InterPro" id="IPR036770">
    <property type="entry name" value="Ankyrin_rpt-contain_sf"/>
</dbReference>
<evidence type="ECO:0000313" key="3">
    <source>
        <dbReference type="Proteomes" id="UP000319801"/>
    </source>
</evidence>
<keyword evidence="2" id="KW-0489">Methyltransferase</keyword>